<evidence type="ECO:0000256" key="11">
    <source>
        <dbReference type="SAM" id="MobiDB-lite"/>
    </source>
</evidence>
<evidence type="ECO:0000313" key="13">
    <source>
        <dbReference type="EMBL" id="BAT90563.1"/>
    </source>
</evidence>
<feature type="region of interest" description="Disordered" evidence="11">
    <location>
        <begin position="139"/>
        <end position="163"/>
    </location>
</feature>
<sequence length="305" mass="34356">MDGLFSNVCFGGLASMKDWLFFDKNFNGLSDNLLDDVMDIEFFDFPFEDVETDDGAEQDWNAQFKFLEEPSLGIFPGQSSQLCAHTQNENVKVETSFYASTAKTAGPKYSKNVPIQKVSFTAKDLHQFQTNSPVSVFENSSSSSSVENSNLELPAIPTKRPRSKRRPLSNITLLYSIPFIFTSPVFQKSEFEAQPFGKFSSVIKKQRKKNIPMVGNKIEMKKSSSEESVGIRKCMHCEVTKTPQWREGPMGPKTLCNACGVRYRSGRLFAEYRPAASPTFVASLHSNSHKKVLEIRNRDTHVTVK</sequence>
<dbReference type="SUPFAM" id="SSF57716">
    <property type="entry name" value="Glucocorticoid receptor-like (DNA-binding domain)"/>
    <property type="match status" value="1"/>
</dbReference>
<evidence type="ECO:0000256" key="5">
    <source>
        <dbReference type="ARBA" id="ARBA00023015"/>
    </source>
</evidence>
<proteinExistence type="inferred from homology"/>
<keyword evidence="5" id="KW-0805">Transcription regulation</keyword>
<keyword evidence="7" id="KW-0010">Activator</keyword>
<dbReference type="PANTHER" id="PTHR45658">
    <property type="entry name" value="GATA TRANSCRIPTION FACTOR"/>
    <property type="match status" value="1"/>
</dbReference>
<dbReference type="PROSITE" id="PS00344">
    <property type="entry name" value="GATA_ZN_FINGER_1"/>
    <property type="match status" value="1"/>
</dbReference>
<keyword evidence="6" id="KW-0238">DNA-binding</keyword>
<dbReference type="SMART" id="SM00401">
    <property type="entry name" value="ZnF_GATA"/>
    <property type="match status" value="1"/>
</dbReference>
<feature type="compositionally biased region" description="Low complexity" evidence="11">
    <location>
        <begin position="139"/>
        <end position="152"/>
    </location>
</feature>
<dbReference type="EMBL" id="AP015039">
    <property type="protein sequence ID" value="BAT90563.1"/>
    <property type="molecule type" value="Genomic_DNA"/>
</dbReference>
<evidence type="ECO:0000313" key="14">
    <source>
        <dbReference type="Proteomes" id="UP000291084"/>
    </source>
</evidence>
<dbReference type="CDD" id="cd00202">
    <property type="entry name" value="ZnF_GATA"/>
    <property type="match status" value="1"/>
</dbReference>
<dbReference type="GO" id="GO:0006355">
    <property type="term" value="P:regulation of DNA-templated transcription"/>
    <property type="evidence" value="ECO:0007669"/>
    <property type="project" value="InterPro"/>
</dbReference>
<keyword evidence="8" id="KW-0804">Transcription</keyword>
<keyword evidence="14" id="KW-1185">Reference proteome</keyword>
<dbReference type="InterPro" id="IPR000679">
    <property type="entry name" value="Znf_GATA"/>
</dbReference>
<dbReference type="GO" id="GO:0008270">
    <property type="term" value="F:zinc ion binding"/>
    <property type="evidence" value="ECO:0007669"/>
    <property type="project" value="UniProtKB-KW"/>
</dbReference>
<evidence type="ECO:0000256" key="1">
    <source>
        <dbReference type="ARBA" id="ARBA00005694"/>
    </source>
</evidence>
<evidence type="ECO:0000256" key="3">
    <source>
        <dbReference type="ARBA" id="ARBA00022771"/>
    </source>
</evidence>
<dbReference type="InterPro" id="IPR013088">
    <property type="entry name" value="Znf_NHR/GATA"/>
</dbReference>
<dbReference type="FunFam" id="3.30.50.10:FF:000018">
    <property type="entry name" value="GATA transcription factor"/>
    <property type="match status" value="1"/>
</dbReference>
<evidence type="ECO:0000256" key="7">
    <source>
        <dbReference type="ARBA" id="ARBA00023159"/>
    </source>
</evidence>
<dbReference type="AlphaFoldDB" id="A0A0S3SCJ9"/>
<evidence type="ECO:0000256" key="9">
    <source>
        <dbReference type="ARBA" id="ARBA00023242"/>
    </source>
</evidence>
<evidence type="ECO:0000259" key="12">
    <source>
        <dbReference type="PROSITE" id="PS50114"/>
    </source>
</evidence>
<keyword evidence="9" id="KW-0539">Nucleus</keyword>
<reference evidence="13 14" key="1">
    <citation type="journal article" date="2015" name="Sci. Rep.">
        <title>The power of single molecule real-time sequencing technology in the de novo assembly of a eukaryotic genome.</title>
        <authorList>
            <person name="Sakai H."/>
            <person name="Naito K."/>
            <person name="Ogiso-Tanaka E."/>
            <person name="Takahashi Y."/>
            <person name="Iseki K."/>
            <person name="Muto C."/>
            <person name="Satou K."/>
            <person name="Teruya K."/>
            <person name="Shiroma A."/>
            <person name="Shimoji M."/>
            <person name="Hirano T."/>
            <person name="Itoh T."/>
            <person name="Kaga A."/>
            <person name="Tomooka N."/>
        </authorList>
    </citation>
    <scope>NUCLEOTIDE SEQUENCE [LARGE SCALE GENOMIC DNA]</scope>
    <source>
        <strain evidence="14">cv. Shumari</strain>
    </source>
</reference>
<dbReference type="Proteomes" id="UP000291084">
    <property type="component" value="Chromosome 6"/>
</dbReference>
<dbReference type="OrthoDB" id="2162994at2759"/>
<organism evidence="13 14">
    <name type="scientific">Vigna angularis var. angularis</name>
    <dbReference type="NCBI Taxonomy" id="157739"/>
    <lineage>
        <taxon>Eukaryota</taxon>
        <taxon>Viridiplantae</taxon>
        <taxon>Streptophyta</taxon>
        <taxon>Embryophyta</taxon>
        <taxon>Tracheophyta</taxon>
        <taxon>Spermatophyta</taxon>
        <taxon>Magnoliopsida</taxon>
        <taxon>eudicotyledons</taxon>
        <taxon>Gunneridae</taxon>
        <taxon>Pentapetalae</taxon>
        <taxon>rosids</taxon>
        <taxon>fabids</taxon>
        <taxon>Fabales</taxon>
        <taxon>Fabaceae</taxon>
        <taxon>Papilionoideae</taxon>
        <taxon>50 kb inversion clade</taxon>
        <taxon>NPAAA clade</taxon>
        <taxon>indigoferoid/millettioid clade</taxon>
        <taxon>Phaseoleae</taxon>
        <taxon>Vigna</taxon>
    </lineage>
</organism>
<evidence type="ECO:0000256" key="6">
    <source>
        <dbReference type="ARBA" id="ARBA00023125"/>
    </source>
</evidence>
<evidence type="ECO:0000256" key="8">
    <source>
        <dbReference type="ARBA" id="ARBA00023163"/>
    </source>
</evidence>
<dbReference type="GO" id="GO:0030154">
    <property type="term" value="P:cell differentiation"/>
    <property type="evidence" value="ECO:0007669"/>
    <property type="project" value="TreeGrafter"/>
</dbReference>
<dbReference type="PROSITE" id="PS50114">
    <property type="entry name" value="GATA_ZN_FINGER_2"/>
    <property type="match status" value="1"/>
</dbReference>
<comment type="similarity">
    <text evidence="1">Belongs to the type IV zinc-finger family. Class A subfamily.</text>
</comment>
<accession>A0A0S3SCJ9</accession>
<dbReference type="GO" id="GO:0043565">
    <property type="term" value="F:sequence-specific DNA binding"/>
    <property type="evidence" value="ECO:0007669"/>
    <property type="project" value="InterPro"/>
</dbReference>
<evidence type="ECO:0000256" key="4">
    <source>
        <dbReference type="ARBA" id="ARBA00022833"/>
    </source>
</evidence>
<name>A0A0S3SCJ9_PHAAN</name>
<dbReference type="Pfam" id="PF00320">
    <property type="entry name" value="GATA"/>
    <property type="match status" value="1"/>
</dbReference>
<keyword evidence="4" id="KW-0862">Zinc</keyword>
<dbReference type="PANTHER" id="PTHR45658:SF134">
    <property type="entry name" value="GATA TYPE ZINC FINGER TRANSCRIPTION FACTOR FAMILY PROTEIN"/>
    <property type="match status" value="1"/>
</dbReference>
<dbReference type="GO" id="GO:0005634">
    <property type="term" value="C:nucleus"/>
    <property type="evidence" value="ECO:0007669"/>
    <property type="project" value="TreeGrafter"/>
</dbReference>
<keyword evidence="2" id="KW-0479">Metal-binding</keyword>
<feature type="domain" description="GATA-type" evidence="12">
    <location>
        <begin position="232"/>
        <end position="264"/>
    </location>
</feature>
<evidence type="ECO:0000256" key="10">
    <source>
        <dbReference type="PROSITE-ProRule" id="PRU00094"/>
    </source>
</evidence>
<protein>
    <recommendedName>
        <fullName evidence="12">GATA-type domain-containing protein</fullName>
    </recommendedName>
</protein>
<dbReference type="InterPro" id="IPR051140">
    <property type="entry name" value="GATA_TF"/>
</dbReference>
<gene>
    <name evidence="13" type="primary">Vigan.06G182700</name>
    <name evidence="13" type="ORF">VIGAN_06182700</name>
</gene>
<dbReference type="Gene3D" id="3.30.50.10">
    <property type="entry name" value="Erythroid Transcription Factor GATA-1, subunit A"/>
    <property type="match status" value="1"/>
</dbReference>
<keyword evidence="3 10" id="KW-0863">Zinc-finger</keyword>
<evidence type="ECO:0000256" key="2">
    <source>
        <dbReference type="ARBA" id="ARBA00022723"/>
    </source>
</evidence>